<feature type="region of interest" description="Disordered" evidence="4">
    <location>
        <begin position="158"/>
        <end position="200"/>
    </location>
</feature>
<comment type="subcellular location">
    <subcellularLocation>
        <location evidence="3">Golgi apparatus</location>
        <location evidence="3">Golgi stack membrane</location>
        <topology evidence="3">Single-pass type II membrane protein</topology>
    </subcellularLocation>
</comment>
<dbReference type="InterPro" id="IPR002516">
    <property type="entry name" value="Glyco_trans_11"/>
</dbReference>
<keyword evidence="3" id="KW-0325">Glycoprotein</keyword>
<dbReference type="AlphaFoldDB" id="A0AAN9W0H1"/>
<keyword evidence="2 3" id="KW-0808">Transferase</keyword>
<evidence type="ECO:0000256" key="4">
    <source>
        <dbReference type="SAM" id="MobiDB-lite"/>
    </source>
</evidence>
<dbReference type="PANTHER" id="PTHR11927">
    <property type="entry name" value="GALACTOSIDE 2-L-FUCOSYLTRANSFERASE"/>
    <property type="match status" value="1"/>
</dbReference>
<dbReference type="GO" id="GO:0008107">
    <property type="term" value="F:galactoside 2-alpha-L-fucosyltransferase activity"/>
    <property type="evidence" value="ECO:0007669"/>
    <property type="project" value="InterPro"/>
</dbReference>
<gene>
    <name evidence="5" type="ORF">R5R35_006674</name>
</gene>
<protein>
    <recommendedName>
        <fullName evidence="3">L-Fucosyltransferase</fullName>
        <ecNumber evidence="3">2.4.1.-</ecNumber>
    </recommendedName>
</protein>
<dbReference type="GO" id="GO:0005975">
    <property type="term" value="P:carbohydrate metabolic process"/>
    <property type="evidence" value="ECO:0007669"/>
    <property type="project" value="InterPro"/>
</dbReference>
<comment type="caution">
    <text evidence="5">The sequence shown here is derived from an EMBL/GenBank/DDBJ whole genome shotgun (WGS) entry which is preliminary data.</text>
</comment>
<evidence type="ECO:0000256" key="1">
    <source>
        <dbReference type="ARBA" id="ARBA00022676"/>
    </source>
</evidence>
<organism evidence="5 6">
    <name type="scientific">Gryllus longicercus</name>
    <dbReference type="NCBI Taxonomy" id="2509291"/>
    <lineage>
        <taxon>Eukaryota</taxon>
        <taxon>Metazoa</taxon>
        <taxon>Ecdysozoa</taxon>
        <taxon>Arthropoda</taxon>
        <taxon>Hexapoda</taxon>
        <taxon>Insecta</taxon>
        <taxon>Pterygota</taxon>
        <taxon>Neoptera</taxon>
        <taxon>Polyneoptera</taxon>
        <taxon>Orthoptera</taxon>
        <taxon>Ensifera</taxon>
        <taxon>Gryllidea</taxon>
        <taxon>Grylloidea</taxon>
        <taxon>Gryllidae</taxon>
        <taxon>Gryllinae</taxon>
        <taxon>Gryllus</taxon>
    </lineage>
</organism>
<dbReference type="EC" id="2.4.1.-" evidence="3"/>
<reference evidence="5 6" key="1">
    <citation type="submission" date="2024-03" db="EMBL/GenBank/DDBJ databases">
        <title>The genome assembly and annotation of the cricket Gryllus longicercus Weissman &amp; Gray.</title>
        <authorList>
            <person name="Szrajer S."/>
            <person name="Gray D."/>
            <person name="Ylla G."/>
        </authorList>
    </citation>
    <scope>NUCLEOTIDE SEQUENCE [LARGE SCALE GENOMIC DNA]</scope>
    <source>
        <strain evidence="5">DAG 2021-001</strain>
        <tissue evidence="5">Whole body minus gut</tissue>
    </source>
</reference>
<accession>A0AAN9W0H1</accession>
<comment type="pathway">
    <text evidence="3">Protein modification; protein glycosylation.</text>
</comment>
<comment type="similarity">
    <text evidence="3">Belongs to the glycosyltransferase 11 family.</text>
</comment>
<evidence type="ECO:0000313" key="6">
    <source>
        <dbReference type="Proteomes" id="UP001378592"/>
    </source>
</evidence>
<feature type="compositionally biased region" description="Gly residues" evidence="4">
    <location>
        <begin position="167"/>
        <end position="177"/>
    </location>
</feature>
<evidence type="ECO:0000256" key="2">
    <source>
        <dbReference type="ARBA" id="ARBA00022679"/>
    </source>
</evidence>
<keyword evidence="3" id="KW-0812">Transmembrane</keyword>
<keyword evidence="1 3" id="KW-0328">Glycosyltransferase</keyword>
<proteinExistence type="inferred from homology"/>
<keyword evidence="3" id="KW-0735">Signal-anchor</keyword>
<dbReference type="Proteomes" id="UP001378592">
    <property type="component" value="Unassembled WGS sequence"/>
</dbReference>
<sequence length="436" mass="47067">MGRRLPLGVAGALGALCALVLLFNSEVLVARRRGQPHPAAHLLTWRQLAERQDYVYAYHGGTVRFPMLALGARLDRACPGGRDAPPYVTVVAGGRLGNLIMEYAAAWALAEAYGLPAYVPDSLLKRLKSVFVGLSLRSESVVLGEDAHCRAAMGVASESAARDGDGEGGGGGGGGAGASARPRLEGEGEEKEESEFRPWTELTPVELRHGQLPQVVRTAHKQRALIVLDICSLLPEAVVPMADRLRKELVFQPLLRKAAQAELRRLRKKHFPTFDGEVVYGAVHARRTDYHAQLELLYNVSQPAGVPFFVSAAAWLRRALEPHERLLLVVVSDDAVWAQEELVPALRAAGEADRVGGGWAAAWAGNGDPLRPERDLALLAACNHTVFAYGTFGLSAALVAGGRGIVYQLAREPLHPTLLTPSEQFARHMPGWVALR</sequence>
<dbReference type="Pfam" id="PF01531">
    <property type="entry name" value="Glyco_transf_11"/>
    <property type="match status" value="1"/>
</dbReference>
<dbReference type="PANTHER" id="PTHR11927:SF9">
    <property type="entry name" value="L-FUCOSYLTRANSFERASE"/>
    <property type="match status" value="1"/>
</dbReference>
<evidence type="ECO:0000313" key="5">
    <source>
        <dbReference type="EMBL" id="KAK7869867.1"/>
    </source>
</evidence>
<evidence type="ECO:0000256" key="3">
    <source>
        <dbReference type="RuleBase" id="RU363129"/>
    </source>
</evidence>
<name>A0AAN9W0H1_9ORTH</name>
<keyword evidence="6" id="KW-1185">Reference proteome</keyword>
<keyword evidence="3" id="KW-0333">Golgi apparatus</keyword>
<dbReference type="GO" id="GO:0032580">
    <property type="term" value="C:Golgi cisterna membrane"/>
    <property type="evidence" value="ECO:0007669"/>
    <property type="project" value="UniProtKB-SubCell"/>
</dbReference>
<dbReference type="EMBL" id="JAZDUA010000067">
    <property type="protein sequence ID" value="KAK7869867.1"/>
    <property type="molecule type" value="Genomic_DNA"/>
</dbReference>